<protein>
    <recommendedName>
        <fullName evidence="11">AI-2E family transporter</fullName>
    </recommendedName>
</protein>
<evidence type="ECO:0000256" key="2">
    <source>
        <dbReference type="ARBA" id="ARBA00009773"/>
    </source>
</evidence>
<feature type="transmembrane region" description="Helical" evidence="8">
    <location>
        <begin position="291"/>
        <end position="314"/>
    </location>
</feature>
<evidence type="ECO:0000256" key="5">
    <source>
        <dbReference type="ARBA" id="ARBA00022692"/>
    </source>
</evidence>
<feature type="transmembrane region" description="Helical" evidence="8">
    <location>
        <begin position="12"/>
        <end position="32"/>
    </location>
</feature>
<dbReference type="Pfam" id="PF01594">
    <property type="entry name" value="AI-2E_transport"/>
    <property type="match status" value="1"/>
</dbReference>
<dbReference type="PANTHER" id="PTHR21716">
    <property type="entry name" value="TRANSMEMBRANE PROTEIN"/>
    <property type="match status" value="1"/>
</dbReference>
<comment type="caution">
    <text evidence="9">The sequence shown here is derived from an EMBL/GenBank/DDBJ whole genome shotgun (WGS) entry which is preliminary data.</text>
</comment>
<name>A0A2H0R3K2_9BACT</name>
<comment type="similarity">
    <text evidence="2">Belongs to the autoinducer-2 exporter (AI-2E) (TC 2.A.86) family.</text>
</comment>
<evidence type="ECO:0000256" key="6">
    <source>
        <dbReference type="ARBA" id="ARBA00022989"/>
    </source>
</evidence>
<feature type="transmembrane region" description="Helical" evidence="8">
    <location>
        <begin position="38"/>
        <end position="59"/>
    </location>
</feature>
<dbReference type="PANTHER" id="PTHR21716:SF53">
    <property type="entry name" value="PERMEASE PERM-RELATED"/>
    <property type="match status" value="1"/>
</dbReference>
<evidence type="ECO:0000256" key="8">
    <source>
        <dbReference type="SAM" id="Phobius"/>
    </source>
</evidence>
<feature type="transmembrane region" description="Helical" evidence="8">
    <location>
        <begin position="320"/>
        <end position="338"/>
    </location>
</feature>
<dbReference type="GO" id="GO:0055085">
    <property type="term" value="P:transmembrane transport"/>
    <property type="evidence" value="ECO:0007669"/>
    <property type="project" value="TreeGrafter"/>
</dbReference>
<proteinExistence type="inferred from homology"/>
<evidence type="ECO:0008006" key="11">
    <source>
        <dbReference type="Google" id="ProtNLM"/>
    </source>
</evidence>
<evidence type="ECO:0000256" key="4">
    <source>
        <dbReference type="ARBA" id="ARBA00022475"/>
    </source>
</evidence>
<keyword evidence="6 8" id="KW-1133">Transmembrane helix</keyword>
<keyword evidence="5 8" id="KW-0812">Transmembrane</keyword>
<evidence type="ECO:0000313" key="9">
    <source>
        <dbReference type="EMBL" id="PIR41098.1"/>
    </source>
</evidence>
<feature type="transmembrane region" description="Helical" evidence="8">
    <location>
        <begin position="66"/>
        <end position="91"/>
    </location>
</feature>
<evidence type="ECO:0000256" key="7">
    <source>
        <dbReference type="ARBA" id="ARBA00023136"/>
    </source>
</evidence>
<dbReference type="EMBL" id="PCXO01000012">
    <property type="protein sequence ID" value="PIR41098.1"/>
    <property type="molecule type" value="Genomic_DNA"/>
</dbReference>
<feature type="transmembrane region" description="Helical" evidence="8">
    <location>
        <begin position="215"/>
        <end position="247"/>
    </location>
</feature>
<keyword evidence="4" id="KW-1003">Cell membrane</keyword>
<dbReference type="AlphaFoldDB" id="A0A2H0R3K2"/>
<comment type="subcellular location">
    <subcellularLocation>
        <location evidence="1">Cell membrane</location>
        <topology evidence="1">Multi-pass membrane protein</topology>
    </subcellularLocation>
</comment>
<keyword evidence="7 8" id="KW-0472">Membrane</keyword>
<dbReference type="Proteomes" id="UP000230232">
    <property type="component" value="Unassembled WGS sequence"/>
</dbReference>
<gene>
    <name evidence="9" type="ORF">COV31_03075</name>
</gene>
<reference evidence="9 10" key="1">
    <citation type="submission" date="2017-09" db="EMBL/GenBank/DDBJ databases">
        <title>Depth-based differentiation of microbial function through sediment-hosted aquifers and enrichment of novel symbionts in the deep terrestrial subsurface.</title>
        <authorList>
            <person name="Probst A.J."/>
            <person name="Ladd B."/>
            <person name="Jarett J.K."/>
            <person name="Geller-Mcgrath D.E."/>
            <person name="Sieber C.M."/>
            <person name="Emerson J.B."/>
            <person name="Anantharaman K."/>
            <person name="Thomas B.C."/>
            <person name="Malmstrom R."/>
            <person name="Stieglmeier M."/>
            <person name="Klingl A."/>
            <person name="Woyke T."/>
            <person name="Ryan C.M."/>
            <person name="Banfield J.F."/>
        </authorList>
    </citation>
    <scope>NUCLEOTIDE SEQUENCE [LARGE SCALE GENOMIC DNA]</scope>
    <source>
        <strain evidence="9">CG10_big_fil_rev_8_21_14_0_10_46_23</strain>
    </source>
</reference>
<dbReference type="GO" id="GO:0005886">
    <property type="term" value="C:plasma membrane"/>
    <property type="evidence" value="ECO:0007669"/>
    <property type="project" value="UniProtKB-SubCell"/>
</dbReference>
<feature type="transmembrane region" description="Helical" evidence="8">
    <location>
        <begin position="259"/>
        <end position="284"/>
    </location>
</feature>
<feature type="transmembrane region" description="Helical" evidence="8">
    <location>
        <begin position="149"/>
        <end position="175"/>
    </location>
</feature>
<sequence length="355" mass="38556">MASRQPNRLSLDIPTATIFKVIIVGVLFYVAYVLIDVFIILLFSVIVVAAISPFVDWVNSKGVPRLVAITALYLVFFGLLGLFLSLVIPIITVEVNQLIQDLPNFISSLASSLEQAQSTSSTRYFDFFNDILNVLDTFSNYLATTSQSIVGFVVGLFGGVISFAAIVVISFYLSYMKNGVDNFIRAVIPDKYEPAFLRVWRRSEKKLGRWVQGQLLLALIVGLAVYVGLSLLGIPFALVLAILAMVLELVPNVGPVLAAVPAVILGFAQSSGLGFSVIVLYLIIQQIENHVLVPVVLGRTLGLNPVIVIVSLLIGAKLAGLIGVIIAVPVVAIIIEIFDEFSRQQNYKNSRNLSG</sequence>
<organism evidence="9 10">
    <name type="scientific">Candidatus Yanofskybacteria bacterium CG10_big_fil_rev_8_21_14_0_10_46_23</name>
    <dbReference type="NCBI Taxonomy" id="1975098"/>
    <lineage>
        <taxon>Bacteria</taxon>
        <taxon>Candidatus Yanofskyibacteriota</taxon>
    </lineage>
</organism>
<evidence type="ECO:0000313" key="10">
    <source>
        <dbReference type="Proteomes" id="UP000230232"/>
    </source>
</evidence>
<accession>A0A2H0R3K2</accession>
<evidence type="ECO:0000256" key="3">
    <source>
        <dbReference type="ARBA" id="ARBA00022448"/>
    </source>
</evidence>
<dbReference type="InterPro" id="IPR002549">
    <property type="entry name" value="AI-2E-like"/>
</dbReference>
<evidence type="ECO:0000256" key="1">
    <source>
        <dbReference type="ARBA" id="ARBA00004651"/>
    </source>
</evidence>
<keyword evidence="3" id="KW-0813">Transport</keyword>